<evidence type="ECO:0008006" key="3">
    <source>
        <dbReference type="Google" id="ProtNLM"/>
    </source>
</evidence>
<evidence type="ECO:0000313" key="1">
    <source>
        <dbReference type="EMBL" id="WUV43216.1"/>
    </source>
</evidence>
<accession>A0ABZ1YJS5</accession>
<dbReference type="Gene3D" id="3.30.470.20">
    <property type="entry name" value="ATP-grasp fold, B domain"/>
    <property type="match status" value="1"/>
</dbReference>
<keyword evidence="2" id="KW-1185">Reference proteome</keyword>
<dbReference type="PANTHER" id="PTHR39217:SF1">
    <property type="entry name" value="GLUTATHIONE SYNTHETASE"/>
    <property type="match status" value="1"/>
</dbReference>
<name>A0ABZ1YJS5_9NOCA</name>
<sequence>MAHQRSPRLALVTCEGFPELLPEDAGLLAMVRSRGIDARFVVWTDPTADWTTYDAVVAVGVWGYYQRYEQFLQWLSSMHHHGIALWNTPSLIRWNSDKRYLRDLAARGVRIVPTEIIEPGSPVRLAELLDSQRWTTAVVKPAISACAYRTFRTSRADADSRQAALELILDSCAALVQPFFPEVSAEGEWTLCFFDEVLSHAVLKTPAPQEYRVQRRYGGTSVLARPPGWLVDHARAVLHALPEPAVYARIDGVCRDREFYLMEAELIEPSWFFDTAPDAMARYVDLLATLATQPRAVRR</sequence>
<dbReference type="PANTHER" id="PTHR39217">
    <property type="match status" value="1"/>
</dbReference>
<dbReference type="SUPFAM" id="SSF56059">
    <property type="entry name" value="Glutathione synthetase ATP-binding domain-like"/>
    <property type="match status" value="1"/>
</dbReference>
<dbReference type="Gene3D" id="3.30.1490.20">
    <property type="entry name" value="ATP-grasp fold, A domain"/>
    <property type="match status" value="1"/>
</dbReference>
<gene>
    <name evidence="1" type="ORF">OG563_28785</name>
</gene>
<organism evidence="1 2">
    <name type="scientific">Nocardia vinacea</name>
    <dbReference type="NCBI Taxonomy" id="96468"/>
    <lineage>
        <taxon>Bacteria</taxon>
        <taxon>Bacillati</taxon>
        <taxon>Actinomycetota</taxon>
        <taxon>Actinomycetes</taxon>
        <taxon>Mycobacteriales</taxon>
        <taxon>Nocardiaceae</taxon>
        <taxon>Nocardia</taxon>
    </lineage>
</organism>
<dbReference type="Proteomes" id="UP001432062">
    <property type="component" value="Chromosome"/>
</dbReference>
<dbReference type="InterPro" id="IPR053191">
    <property type="entry name" value="DcsG_Biosynth_Enzyme"/>
</dbReference>
<proteinExistence type="predicted"/>
<dbReference type="EMBL" id="CP109441">
    <property type="protein sequence ID" value="WUV43216.1"/>
    <property type="molecule type" value="Genomic_DNA"/>
</dbReference>
<dbReference type="InterPro" id="IPR013815">
    <property type="entry name" value="ATP_grasp_subdomain_1"/>
</dbReference>
<evidence type="ECO:0000313" key="2">
    <source>
        <dbReference type="Proteomes" id="UP001432062"/>
    </source>
</evidence>
<protein>
    <recommendedName>
        <fullName evidence="3">ATP-grasp domain-containing protein</fullName>
    </recommendedName>
</protein>
<reference evidence="1" key="1">
    <citation type="submission" date="2022-10" db="EMBL/GenBank/DDBJ databases">
        <title>The complete genomes of actinobacterial strains from the NBC collection.</title>
        <authorList>
            <person name="Joergensen T.S."/>
            <person name="Alvarez Arevalo M."/>
            <person name="Sterndorff E.B."/>
            <person name="Faurdal D."/>
            <person name="Vuksanovic O."/>
            <person name="Mourched A.-S."/>
            <person name="Charusanti P."/>
            <person name="Shaw S."/>
            <person name="Blin K."/>
            <person name="Weber T."/>
        </authorList>
    </citation>
    <scope>NUCLEOTIDE SEQUENCE</scope>
    <source>
        <strain evidence="1">NBC_01482</strain>
    </source>
</reference>
<dbReference type="Gene3D" id="3.40.50.20">
    <property type="match status" value="1"/>
</dbReference>
<dbReference type="RefSeq" id="WP_329405766.1">
    <property type="nucleotide sequence ID" value="NZ_CP109441.1"/>
</dbReference>